<dbReference type="InterPro" id="IPR002394">
    <property type="entry name" value="Nicotinic_acetylcholine_rcpt"/>
</dbReference>
<dbReference type="Proteomes" id="UP000007110">
    <property type="component" value="Unassembled WGS sequence"/>
</dbReference>
<evidence type="ECO:0000256" key="11">
    <source>
        <dbReference type="ARBA" id="ARBA00023170"/>
    </source>
</evidence>
<evidence type="ECO:0000256" key="12">
    <source>
        <dbReference type="ARBA" id="ARBA00023180"/>
    </source>
</evidence>
<feature type="transmembrane region" description="Helical" evidence="17">
    <location>
        <begin position="275"/>
        <end position="293"/>
    </location>
</feature>
<dbReference type="OrthoDB" id="5975154at2759"/>
<evidence type="ECO:0000256" key="15">
    <source>
        <dbReference type="ARBA" id="ARBA00023303"/>
    </source>
</evidence>
<evidence type="ECO:0000259" key="18">
    <source>
        <dbReference type="Pfam" id="PF02931"/>
    </source>
</evidence>
<keyword evidence="21" id="KW-1185">Reference proteome</keyword>
<keyword evidence="12" id="KW-0325">Glycoprotein</keyword>
<dbReference type="GeneID" id="581601"/>
<evidence type="ECO:0000256" key="9">
    <source>
        <dbReference type="ARBA" id="ARBA00023136"/>
    </source>
</evidence>
<evidence type="ECO:0000256" key="16">
    <source>
        <dbReference type="ARBA" id="ARBA00034104"/>
    </source>
</evidence>
<dbReference type="SUPFAM" id="SSF63712">
    <property type="entry name" value="Nicotinic receptor ligand binding domain-like"/>
    <property type="match status" value="1"/>
</dbReference>
<dbReference type="RefSeq" id="XP_786682.3">
    <property type="nucleotide sequence ID" value="XM_781589.5"/>
</dbReference>
<evidence type="ECO:0000256" key="5">
    <source>
        <dbReference type="ARBA" id="ARBA00022729"/>
    </source>
</evidence>
<evidence type="ECO:0000256" key="8">
    <source>
        <dbReference type="ARBA" id="ARBA00023065"/>
    </source>
</evidence>
<dbReference type="GO" id="GO:1904315">
    <property type="term" value="F:transmitter-gated monoatomic ion channel activity involved in regulation of postsynaptic membrane potential"/>
    <property type="evidence" value="ECO:0000318"/>
    <property type="project" value="GO_Central"/>
</dbReference>
<evidence type="ECO:0000256" key="7">
    <source>
        <dbReference type="ARBA" id="ARBA00023018"/>
    </source>
</evidence>
<dbReference type="EnsemblMetazoa" id="XM_781589">
    <property type="protein sequence ID" value="XP_786682"/>
    <property type="gene ID" value="LOC581601"/>
</dbReference>
<keyword evidence="15 17" id="KW-0407">Ion channel</keyword>
<dbReference type="NCBIfam" id="TIGR00860">
    <property type="entry name" value="LIC"/>
    <property type="match status" value="1"/>
</dbReference>
<dbReference type="GO" id="GO:0022848">
    <property type="term" value="F:acetylcholine-gated monoatomic cation-selective channel activity"/>
    <property type="evidence" value="ECO:0007669"/>
    <property type="project" value="InterPro"/>
</dbReference>
<dbReference type="GO" id="GO:0007271">
    <property type="term" value="P:synaptic transmission, cholinergic"/>
    <property type="evidence" value="ECO:0007669"/>
    <property type="project" value="UniProtKB-ARBA"/>
</dbReference>
<feature type="transmembrane region" description="Helical" evidence="17">
    <location>
        <begin position="469"/>
        <end position="487"/>
    </location>
</feature>
<reference evidence="20" key="2">
    <citation type="submission" date="2021-01" db="UniProtKB">
        <authorList>
            <consortium name="EnsemblMetazoa"/>
        </authorList>
    </citation>
    <scope>IDENTIFICATION</scope>
</reference>
<keyword evidence="5" id="KW-0732">Signal</keyword>
<evidence type="ECO:0000256" key="4">
    <source>
        <dbReference type="ARBA" id="ARBA00022692"/>
    </source>
</evidence>
<evidence type="ECO:0000256" key="6">
    <source>
        <dbReference type="ARBA" id="ARBA00022989"/>
    </source>
</evidence>
<dbReference type="CDD" id="cd19064">
    <property type="entry name" value="LGIC_TM_nAChR"/>
    <property type="match status" value="1"/>
</dbReference>
<dbReference type="GO" id="GO:0045202">
    <property type="term" value="C:synapse"/>
    <property type="evidence" value="ECO:0000318"/>
    <property type="project" value="GO_Central"/>
</dbReference>
<dbReference type="PANTHER" id="PTHR18945">
    <property type="entry name" value="NEUROTRANSMITTER GATED ION CHANNEL"/>
    <property type="match status" value="1"/>
</dbReference>
<dbReference type="GO" id="GO:0007268">
    <property type="term" value="P:chemical synaptic transmission"/>
    <property type="evidence" value="ECO:0000318"/>
    <property type="project" value="GO_Central"/>
</dbReference>
<dbReference type="InterPro" id="IPR006201">
    <property type="entry name" value="Neur_channel"/>
</dbReference>
<evidence type="ECO:0000313" key="21">
    <source>
        <dbReference type="Proteomes" id="UP000007110"/>
    </source>
</evidence>
<dbReference type="KEGG" id="spu:581601"/>
<dbReference type="GO" id="GO:0005886">
    <property type="term" value="C:plasma membrane"/>
    <property type="evidence" value="ECO:0000318"/>
    <property type="project" value="GO_Central"/>
</dbReference>
<dbReference type="GO" id="GO:0045211">
    <property type="term" value="C:postsynaptic membrane"/>
    <property type="evidence" value="ECO:0007669"/>
    <property type="project" value="UniProtKB-SubCell"/>
</dbReference>
<keyword evidence="14" id="KW-1071">Ligand-gated ion channel</keyword>
<name>A0A7M7RF11_STRPU</name>
<keyword evidence="10" id="KW-1015">Disulfide bond</keyword>
<dbReference type="GO" id="GO:0004888">
    <property type="term" value="F:transmembrane signaling receptor activity"/>
    <property type="evidence" value="ECO:0007669"/>
    <property type="project" value="InterPro"/>
</dbReference>
<protein>
    <submittedName>
        <fullName evidence="20">Uncharacterized protein</fullName>
    </submittedName>
</protein>
<dbReference type="InterPro" id="IPR038050">
    <property type="entry name" value="Neuro_actylchol_rec"/>
</dbReference>
<dbReference type="InterPro" id="IPR018000">
    <property type="entry name" value="Neurotransmitter_ion_chnl_CS"/>
</dbReference>
<dbReference type="AlphaFoldDB" id="A0A7M7RF11"/>
<keyword evidence="4 17" id="KW-0812">Transmembrane</keyword>
<dbReference type="InterPro" id="IPR006202">
    <property type="entry name" value="Neur_chan_lig-bd"/>
</dbReference>
<dbReference type="SUPFAM" id="SSF90112">
    <property type="entry name" value="Neurotransmitter-gated ion-channel transmembrane pore"/>
    <property type="match status" value="1"/>
</dbReference>
<feature type="domain" description="Neurotransmitter-gated ion-channel ligand-binding" evidence="18">
    <location>
        <begin position="35"/>
        <end position="239"/>
    </location>
</feature>
<sequence length="525" mass="60402">MALTMKTMTMWWLHTTLIYIIMNITGTAASRAAELLYANLTEDYNIFIRPVKNESDPVVVKFGLSISQLIAIDEKNQVMTTSVWVKHEWQDHHLMWNPEDYEGITELHIPAENIWRPDILLYNNANGNFDVQFLVNAIVKYTGTVTWLPPAIYKSSCTIDIEYFPFDEQSCKMKFGPWTHDTLKIDMASSNDVVDQEDYWPNGEWEIVESPATRNEITYPCCDDKYVDVTLYFKLHRKPLFYVVTLVVPCLLISFLTILVFFLPSDAQEKITLSISILLALIVFLLLIPDIIPPTSTTLPLIGRYMLFTMVLVTLSITITVVIINFHFRNARTHEMSSSMHYIFLVLMPKVMCMPRPTKPFEHEKHKSAKKMKKKLASAGLCGRIFGASSDKRFLRSGAQYVIDTITPSLLEEIESRNRDINSSSASLPKECMDMLDSLEVIAMHMKREDDEDQISEDWRFVALVMDRMFLFIFALMCLSGTVGIILRAPLLWEAADHHNTTNYTKPIVLETQSFYDFNPTTPVY</sequence>
<reference evidence="21" key="1">
    <citation type="submission" date="2015-02" db="EMBL/GenBank/DDBJ databases">
        <title>Genome sequencing for Strongylocentrotus purpuratus.</title>
        <authorList>
            <person name="Murali S."/>
            <person name="Liu Y."/>
            <person name="Vee V."/>
            <person name="English A."/>
            <person name="Wang M."/>
            <person name="Skinner E."/>
            <person name="Han Y."/>
            <person name="Muzny D.M."/>
            <person name="Worley K.C."/>
            <person name="Gibbs R.A."/>
        </authorList>
    </citation>
    <scope>NUCLEOTIDE SEQUENCE</scope>
</reference>
<keyword evidence="6 17" id="KW-1133">Transmembrane helix</keyword>
<proteinExistence type="inferred from homology"/>
<feature type="transmembrane region" description="Helical" evidence="17">
    <location>
        <begin position="305"/>
        <end position="328"/>
    </location>
</feature>
<dbReference type="GO" id="GO:0005231">
    <property type="term" value="F:excitatory extracellular ligand-gated monoatomic ion channel activity"/>
    <property type="evidence" value="ECO:0000318"/>
    <property type="project" value="GO_Central"/>
</dbReference>
<keyword evidence="11" id="KW-0675">Receptor</keyword>
<dbReference type="GO" id="GO:0034220">
    <property type="term" value="P:monoatomic ion transmembrane transport"/>
    <property type="evidence" value="ECO:0000318"/>
    <property type="project" value="GO_Central"/>
</dbReference>
<evidence type="ECO:0000256" key="10">
    <source>
        <dbReference type="ARBA" id="ARBA00023157"/>
    </source>
</evidence>
<dbReference type="InterPro" id="IPR036734">
    <property type="entry name" value="Neur_chan_lig-bd_sf"/>
</dbReference>
<dbReference type="Pfam" id="PF02932">
    <property type="entry name" value="Neur_chan_memb"/>
    <property type="match status" value="1"/>
</dbReference>
<dbReference type="InterPro" id="IPR036719">
    <property type="entry name" value="Neuro-gated_channel_TM_sf"/>
</dbReference>
<dbReference type="CDD" id="cd18997">
    <property type="entry name" value="LGIC_ECD_nAChR"/>
    <property type="match status" value="1"/>
</dbReference>
<keyword evidence="9 17" id="KW-0472">Membrane</keyword>
<dbReference type="FunFam" id="1.20.58.390:FF:000001">
    <property type="entry name" value="Neuronal nicotinic acetylcholine receptor subunit 3"/>
    <property type="match status" value="1"/>
</dbReference>
<dbReference type="FunFam" id="2.70.170.10:FF:000005">
    <property type="entry name" value="Neuronal nicotinic acetylcholine receptor alpha4 subunit"/>
    <property type="match status" value="1"/>
</dbReference>
<evidence type="ECO:0000313" key="20">
    <source>
        <dbReference type="EnsemblMetazoa" id="XP_786682"/>
    </source>
</evidence>
<dbReference type="PRINTS" id="PR00254">
    <property type="entry name" value="NICOTINICR"/>
</dbReference>
<keyword evidence="3" id="KW-1003">Cell membrane</keyword>
<keyword evidence="2 17" id="KW-0813">Transport</keyword>
<comment type="subcellular location">
    <subcellularLocation>
        <location evidence="16">Postsynaptic cell membrane</location>
        <topology evidence="16">Multi-pass membrane protein</topology>
    </subcellularLocation>
</comment>
<dbReference type="Pfam" id="PF02931">
    <property type="entry name" value="Neur_chan_LBD"/>
    <property type="match status" value="1"/>
</dbReference>
<evidence type="ECO:0000256" key="17">
    <source>
        <dbReference type="RuleBase" id="RU000687"/>
    </source>
</evidence>
<keyword evidence="13" id="KW-0628">Postsynaptic cell membrane</keyword>
<dbReference type="FunFam" id="1.20.58.390:FF:000022">
    <property type="entry name" value="Nicotinic acetylcholine receptor subunit alpha4"/>
    <property type="match status" value="1"/>
</dbReference>
<evidence type="ECO:0000256" key="14">
    <source>
        <dbReference type="ARBA" id="ARBA00023286"/>
    </source>
</evidence>
<dbReference type="Gene3D" id="1.20.58.390">
    <property type="entry name" value="Neurotransmitter-gated ion-channel transmembrane domain"/>
    <property type="match status" value="2"/>
</dbReference>
<dbReference type="PRINTS" id="PR00252">
    <property type="entry name" value="NRIONCHANNEL"/>
</dbReference>
<dbReference type="InterPro" id="IPR006029">
    <property type="entry name" value="Neurotrans-gated_channel_TM"/>
</dbReference>
<evidence type="ECO:0000256" key="13">
    <source>
        <dbReference type="ARBA" id="ARBA00023257"/>
    </source>
</evidence>
<organism evidence="20 21">
    <name type="scientific">Strongylocentrotus purpuratus</name>
    <name type="common">Purple sea urchin</name>
    <dbReference type="NCBI Taxonomy" id="7668"/>
    <lineage>
        <taxon>Eukaryota</taxon>
        <taxon>Metazoa</taxon>
        <taxon>Echinodermata</taxon>
        <taxon>Eleutherozoa</taxon>
        <taxon>Echinozoa</taxon>
        <taxon>Echinoidea</taxon>
        <taxon>Euechinoidea</taxon>
        <taxon>Echinacea</taxon>
        <taxon>Camarodonta</taxon>
        <taxon>Echinidea</taxon>
        <taxon>Strongylocentrotidae</taxon>
        <taxon>Strongylocentrotus</taxon>
    </lineage>
</organism>
<dbReference type="GO" id="GO:0005892">
    <property type="term" value="C:acetylcholine-gated channel complex"/>
    <property type="evidence" value="ECO:0000318"/>
    <property type="project" value="GO_Central"/>
</dbReference>
<dbReference type="GO" id="GO:0042391">
    <property type="term" value="P:regulation of membrane potential"/>
    <property type="evidence" value="ECO:0000318"/>
    <property type="project" value="GO_Central"/>
</dbReference>
<feature type="domain" description="Neurotransmitter-gated ion-channel transmembrane" evidence="19">
    <location>
        <begin position="246"/>
        <end position="485"/>
    </location>
</feature>
<dbReference type="Gene3D" id="2.70.170.10">
    <property type="entry name" value="Neurotransmitter-gated ion-channel ligand-binding domain"/>
    <property type="match status" value="1"/>
</dbReference>
<evidence type="ECO:0000256" key="3">
    <source>
        <dbReference type="ARBA" id="ARBA00022475"/>
    </source>
</evidence>
<keyword evidence="8 17" id="KW-0406">Ion transport</keyword>
<dbReference type="OMA" id="NARTHEM"/>
<evidence type="ECO:0000259" key="19">
    <source>
        <dbReference type="Pfam" id="PF02932"/>
    </source>
</evidence>
<dbReference type="GO" id="GO:0043005">
    <property type="term" value="C:neuron projection"/>
    <property type="evidence" value="ECO:0000318"/>
    <property type="project" value="GO_Central"/>
</dbReference>
<comment type="similarity">
    <text evidence="1">Belongs to the ligand-gated ion channel (TC 1.A.9) family. Acetylcholine receptor (TC 1.A.9.1) subfamily.</text>
</comment>
<feature type="transmembrane region" description="Helical" evidence="17">
    <location>
        <begin position="240"/>
        <end position="263"/>
    </location>
</feature>
<evidence type="ECO:0000256" key="1">
    <source>
        <dbReference type="ARBA" id="ARBA00009237"/>
    </source>
</evidence>
<keyword evidence="7" id="KW-0770">Synapse</keyword>
<evidence type="ECO:0000256" key="2">
    <source>
        <dbReference type="ARBA" id="ARBA00022448"/>
    </source>
</evidence>
<dbReference type="PROSITE" id="PS00236">
    <property type="entry name" value="NEUROTR_ION_CHANNEL"/>
    <property type="match status" value="1"/>
</dbReference>
<dbReference type="InParanoid" id="A0A7M7RF11"/>
<accession>A0A7M7RF11</accession>